<evidence type="ECO:0000313" key="4">
    <source>
        <dbReference type="Proteomes" id="UP000031843"/>
    </source>
</evidence>
<evidence type="ECO:0000313" key="3">
    <source>
        <dbReference type="EMBL" id="AJG18462.1"/>
    </source>
</evidence>
<dbReference type="GO" id="GO:0005737">
    <property type="term" value="C:cytoplasm"/>
    <property type="evidence" value="ECO:0007669"/>
    <property type="project" value="TreeGrafter"/>
</dbReference>
<feature type="domain" description="Fumarylacetoacetase-like C-terminal" evidence="2">
    <location>
        <begin position="77"/>
        <end position="268"/>
    </location>
</feature>
<dbReference type="EC" id="4.2.1.80" evidence="3"/>
<dbReference type="RefSeq" id="WP_052494459.1">
    <property type="nucleotide sequence ID" value="NZ_CP010536.1"/>
</dbReference>
<dbReference type="SUPFAM" id="SSF56529">
    <property type="entry name" value="FAH"/>
    <property type="match status" value="1"/>
</dbReference>
<dbReference type="EMBL" id="CP010536">
    <property type="protein sequence ID" value="AJG18462.1"/>
    <property type="molecule type" value="Genomic_DNA"/>
</dbReference>
<proteinExistence type="predicted"/>
<sequence length="277" mass="29450">MTNEIQQPSNADAAIRAAADLLWQAHAGHAPCLPVRTLIGETDPRAAYQVQEINTQRWLAAGRRLVGRKIGLTSRAVQQQLGVGEPDFGMLFADMAVAEGEEIDLRRVLQPRIEAEIALVLAHPLAHERHTIADLIRATAYALPAAEIVGSRVANWDIRLNDTIADNASSGLFALGSRPVKLADLDLIGCGMAMERRGEQVSLGAGAACLGNPLHAALWLADTMVRVGRPLQAGDIVMTGALGPMVPVAAGDVFDLEIEGLGRLSTRFAPANKEPSA</sequence>
<protein>
    <submittedName>
        <fullName evidence="3">2-keto-4-pentenoate hydratase</fullName>
        <ecNumber evidence="3">4.2.1.80</ecNumber>
    </submittedName>
</protein>
<reference evidence="3 4" key="1">
    <citation type="journal article" date="2015" name="Genome Announc.">
        <title>Complete Genome Sequence of Cupriavidus basilensis 4G11, Isolated from the Oak Ridge Field Research Center Site.</title>
        <authorList>
            <person name="Ray J."/>
            <person name="Waters R.J."/>
            <person name="Skerker J.M."/>
            <person name="Kuehl J.V."/>
            <person name="Price M.N."/>
            <person name="Huang J."/>
            <person name="Chakraborty R."/>
            <person name="Arkin A.P."/>
            <person name="Deutschbauer A."/>
        </authorList>
    </citation>
    <scope>NUCLEOTIDE SEQUENCE [LARGE SCALE GENOMIC DNA]</scope>
    <source>
        <strain evidence="3">4G11</strain>
    </source>
</reference>
<accession>A0A0C4Y0L9</accession>
<dbReference type="OrthoDB" id="9792137at2"/>
<dbReference type="AlphaFoldDB" id="A0A0C4Y0L9"/>
<dbReference type="InterPro" id="IPR011234">
    <property type="entry name" value="Fumarylacetoacetase-like_C"/>
</dbReference>
<dbReference type="PANTHER" id="PTHR30143:SF0">
    <property type="entry name" value="2-KETO-4-PENTENOATE HYDRATASE"/>
    <property type="match status" value="1"/>
</dbReference>
<dbReference type="Pfam" id="PF01557">
    <property type="entry name" value="FAA_hydrolase"/>
    <property type="match status" value="1"/>
</dbReference>
<dbReference type="InterPro" id="IPR036663">
    <property type="entry name" value="Fumarylacetoacetase_C_sf"/>
</dbReference>
<dbReference type="KEGG" id="cbw:RR42_m1055"/>
<organism evidence="3 4">
    <name type="scientific">Cupriavidus basilensis</name>
    <dbReference type="NCBI Taxonomy" id="68895"/>
    <lineage>
        <taxon>Bacteria</taxon>
        <taxon>Pseudomonadati</taxon>
        <taxon>Pseudomonadota</taxon>
        <taxon>Betaproteobacteria</taxon>
        <taxon>Burkholderiales</taxon>
        <taxon>Burkholderiaceae</taxon>
        <taxon>Cupriavidus</taxon>
    </lineage>
</organism>
<dbReference type="PANTHER" id="PTHR30143">
    <property type="entry name" value="ACID HYDRATASE"/>
    <property type="match status" value="1"/>
</dbReference>
<gene>
    <name evidence="3" type="ORF">RR42_m1055</name>
</gene>
<evidence type="ECO:0000259" key="2">
    <source>
        <dbReference type="Pfam" id="PF01557"/>
    </source>
</evidence>
<keyword evidence="1 3" id="KW-0456">Lyase</keyword>
<dbReference type="InterPro" id="IPR050772">
    <property type="entry name" value="Hydratase-Decarb/MhpD_sf"/>
</dbReference>
<dbReference type="STRING" id="68895.RR42_m1055"/>
<evidence type="ECO:0000256" key="1">
    <source>
        <dbReference type="ARBA" id="ARBA00023239"/>
    </source>
</evidence>
<dbReference type="Proteomes" id="UP000031843">
    <property type="component" value="Chromosome main"/>
</dbReference>
<name>A0A0C4Y0L9_9BURK</name>
<keyword evidence="4" id="KW-1185">Reference proteome</keyword>
<dbReference type="Gene3D" id="3.90.850.10">
    <property type="entry name" value="Fumarylacetoacetase-like, C-terminal domain"/>
    <property type="match status" value="1"/>
</dbReference>
<dbReference type="GO" id="GO:0008684">
    <property type="term" value="F:2-oxopent-4-enoate hydratase activity"/>
    <property type="evidence" value="ECO:0007669"/>
    <property type="project" value="UniProtKB-EC"/>
</dbReference>